<dbReference type="NCBIfam" id="TIGR03534">
    <property type="entry name" value="RF_mod_PrmC"/>
    <property type="match status" value="1"/>
</dbReference>
<dbReference type="InterPro" id="IPR029063">
    <property type="entry name" value="SAM-dependent_MTases_sf"/>
</dbReference>
<comment type="similarity">
    <text evidence="5">Belongs to the protein N5-glutamine methyltransferase family. PrmC subfamily.</text>
</comment>
<reference evidence="8 9" key="1">
    <citation type="journal article" date="2016" name="Nat. Commun.">
        <title>Thousands of microbial genomes shed light on interconnected biogeochemical processes in an aquifer system.</title>
        <authorList>
            <person name="Anantharaman K."/>
            <person name="Brown C.T."/>
            <person name="Hug L.A."/>
            <person name="Sharon I."/>
            <person name="Castelle C.J."/>
            <person name="Probst A.J."/>
            <person name="Thomas B.C."/>
            <person name="Singh A."/>
            <person name="Wilkins M.J."/>
            <person name="Karaoz U."/>
            <person name="Brodie E.L."/>
            <person name="Williams K.H."/>
            <person name="Hubbard S.S."/>
            <person name="Banfield J.F."/>
        </authorList>
    </citation>
    <scope>NUCLEOTIDE SEQUENCE [LARGE SCALE GENOMIC DNA]</scope>
</reference>
<evidence type="ECO:0000256" key="1">
    <source>
        <dbReference type="ARBA" id="ARBA00022603"/>
    </source>
</evidence>
<organism evidence="8 9">
    <name type="scientific">Candidatus Buchananbacteria bacterium RIFCSPHIGHO2_01_FULL_47_11b</name>
    <dbReference type="NCBI Taxonomy" id="1797537"/>
    <lineage>
        <taxon>Bacteria</taxon>
        <taxon>Candidatus Buchananiibacteriota</taxon>
    </lineage>
</organism>
<protein>
    <recommendedName>
        <fullName evidence="5">Release factor glutamine methyltransferase</fullName>
        <shortName evidence="5">RF MTase</shortName>
        <ecNumber evidence="5">2.1.1.297</ecNumber>
    </recommendedName>
    <alternativeName>
        <fullName evidence="5">N5-glutamine methyltransferase PrmC</fullName>
    </alternativeName>
    <alternativeName>
        <fullName evidence="5">Protein-(glutamine-N5) MTase PrmC</fullName>
    </alternativeName>
    <alternativeName>
        <fullName evidence="5">Protein-glutamine N-methyltransferase PrmC</fullName>
    </alternativeName>
</protein>
<name>A0A1G1Y790_9BACT</name>
<feature type="binding site" evidence="5">
    <location>
        <position position="184"/>
    </location>
    <ligand>
        <name>S-adenosyl-L-methionine</name>
        <dbReference type="ChEBI" id="CHEBI:59789"/>
    </ligand>
</feature>
<dbReference type="Gene3D" id="3.40.50.150">
    <property type="entry name" value="Vaccinia Virus protein VP39"/>
    <property type="match status" value="1"/>
</dbReference>
<dbReference type="Pfam" id="PF17827">
    <property type="entry name" value="PrmC_N"/>
    <property type="match status" value="1"/>
</dbReference>
<dbReference type="PANTHER" id="PTHR18895:SF74">
    <property type="entry name" value="MTRF1L RELEASE FACTOR GLUTAMINE METHYLTRANSFERASE"/>
    <property type="match status" value="1"/>
</dbReference>
<dbReference type="SUPFAM" id="SSF53335">
    <property type="entry name" value="S-adenosyl-L-methionine-dependent methyltransferases"/>
    <property type="match status" value="1"/>
</dbReference>
<gene>
    <name evidence="5" type="primary">prmC</name>
    <name evidence="8" type="ORF">A2840_00275</name>
</gene>
<dbReference type="InterPro" id="IPR007848">
    <property type="entry name" value="Small_mtfrase_dom"/>
</dbReference>
<dbReference type="CDD" id="cd02440">
    <property type="entry name" value="AdoMet_MTases"/>
    <property type="match status" value="1"/>
</dbReference>
<keyword evidence="1 5" id="KW-0489">Methyltransferase</keyword>
<comment type="caution">
    <text evidence="5">Lacks conserved residue(s) required for the propagation of feature annotation.</text>
</comment>
<keyword evidence="2 5" id="KW-0808">Transferase</keyword>
<feature type="binding site" evidence="5">
    <location>
        <begin position="119"/>
        <end position="123"/>
    </location>
    <ligand>
        <name>S-adenosyl-L-methionine</name>
        <dbReference type="ChEBI" id="CHEBI:59789"/>
    </ligand>
</feature>
<evidence type="ECO:0000256" key="3">
    <source>
        <dbReference type="ARBA" id="ARBA00022691"/>
    </source>
</evidence>
<comment type="function">
    <text evidence="5">Methylates the class 1 translation termination release factors RF1/PrfA and RF2/PrfB on the glutamine residue of the universally conserved GGQ motif.</text>
</comment>
<dbReference type="GO" id="GO:0032259">
    <property type="term" value="P:methylation"/>
    <property type="evidence" value="ECO:0007669"/>
    <property type="project" value="UniProtKB-KW"/>
</dbReference>
<dbReference type="PANTHER" id="PTHR18895">
    <property type="entry name" value="HEMK METHYLTRANSFERASE"/>
    <property type="match status" value="1"/>
</dbReference>
<dbReference type="EMBL" id="MHIG01000012">
    <property type="protein sequence ID" value="OGY47610.1"/>
    <property type="molecule type" value="Genomic_DNA"/>
</dbReference>
<dbReference type="InterPro" id="IPR004556">
    <property type="entry name" value="HemK-like"/>
</dbReference>
<evidence type="ECO:0000256" key="5">
    <source>
        <dbReference type="HAMAP-Rule" id="MF_02126"/>
    </source>
</evidence>
<dbReference type="InterPro" id="IPR050320">
    <property type="entry name" value="N5-glutamine_MTase"/>
</dbReference>
<accession>A0A1G1Y790</accession>
<feature type="binding site" evidence="5">
    <location>
        <position position="142"/>
    </location>
    <ligand>
        <name>S-adenosyl-L-methionine</name>
        <dbReference type="ChEBI" id="CHEBI:59789"/>
    </ligand>
</feature>
<keyword evidence="3 5" id="KW-0949">S-adenosyl-L-methionine</keyword>
<evidence type="ECO:0000259" key="6">
    <source>
        <dbReference type="Pfam" id="PF05175"/>
    </source>
</evidence>
<evidence type="ECO:0000259" key="7">
    <source>
        <dbReference type="Pfam" id="PF17827"/>
    </source>
</evidence>
<comment type="caution">
    <text evidence="8">The sequence shown here is derived from an EMBL/GenBank/DDBJ whole genome shotgun (WGS) entry which is preliminary data.</text>
</comment>
<evidence type="ECO:0000256" key="2">
    <source>
        <dbReference type="ARBA" id="ARBA00022679"/>
    </source>
</evidence>
<feature type="domain" description="Release factor glutamine methyltransferase N-terminal" evidence="7">
    <location>
        <begin position="6"/>
        <end position="75"/>
    </location>
</feature>
<dbReference type="Proteomes" id="UP000178385">
    <property type="component" value="Unassembled WGS sequence"/>
</dbReference>
<evidence type="ECO:0000256" key="4">
    <source>
        <dbReference type="ARBA" id="ARBA00048391"/>
    </source>
</evidence>
<dbReference type="InterPro" id="IPR040758">
    <property type="entry name" value="PrmC_N"/>
</dbReference>
<dbReference type="AlphaFoldDB" id="A0A1G1Y790"/>
<dbReference type="EC" id="2.1.1.297" evidence="5"/>
<feature type="domain" description="Methyltransferase small" evidence="6">
    <location>
        <begin position="97"/>
        <end position="192"/>
    </location>
</feature>
<proteinExistence type="inferred from homology"/>
<dbReference type="NCBIfam" id="TIGR00536">
    <property type="entry name" value="hemK_fam"/>
    <property type="match status" value="1"/>
</dbReference>
<evidence type="ECO:0000313" key="8">
    <source>
        <dbReference type="EMBL" id="OGY47610.1"/>
    </source>
</evidence>
<dbReference type="Gene3D" id="1.10.8.10">
    <property type="entry name" value="DNA helicase RuvA subunit, C-terminal domain"/>
    <property type="match status" value="1"/>
</dbReference>
<dbReference type="HAMAP" id="MF_02126">
    <property type="entry name" value="RF_methyltr_PrmC"/>
    <property type="match status" value="1"/>
</dbReference>
<dbReference type="InterPro" id="IPR019874">
    <property type="entry name" value="RF_methyltr_PrmC"/>
</dbReference>
<comment type="catalytic activity">
    <reaction evidence="4 5">
        <text>L-glutaminyl-[peptide chain release factor] + S-adenosyl-L-methionine = N(5)-methyl-L-glutaminyl-[peptide chain release factor] + S-adenosyl-L-homocysteine + H(+)</text>
        <dbReference type="Rhea" id="RHEA:42896"/>
        <dbReference type="Rhea" id="RHEA-COMP:10271"/>
        <dbReference type="Rhea" id="RHEA-COMP:10272"/>
        <dbReference type="ChEBI" id="CHEBI:15378"/>
        <dbReference type="ChEBI" id="CHEBI:30011"/>
        <dbReference type="ChEBI" id="CHEBI:57856"/>
        <dbReference type="ChEBI" id="CHEBI:59789"/>
        <dbReference type="ChEBI" id="CHEBI:61891"/>
        <dbReference type="EC" id="2.1.1.297"/>
    </reaction>
</comment>
<evidence type="ECO:0000313" key="9">
    <source>
        <dbReference type="Proteomes" id="UP000178385"/>
    </source>
</evidence>
<dbReference type="Pfam" id="PF05175">
    <property type="entry name" value="MTS"/>
    <property type="match status" value="1"/>
</dbReference>
<sequence>MNVKTALRNATRRIQKRAIATAALDAELLLAAALGRDRQYVLSHFDKELTERQKAILAEMVLRRCNFEPIAYITGTKDFYGRSFFVNRAVLIPRPETELLVETIIKHGRNKPITIADIGTGSGCIAISLALALPKATVIATDISPEAIAVAKKNARRHKAAVTFTTGNLLEPLEETAFDVLVANLPYMPSEQITKLQPATVDPTLELAEQIPIRFEPIIALSGGSDGLLLYRRLFEQLARRTELPAMVAIEHGENHRAALIELLESHYPTQAVTLRRDYAKLPRFIIAQR</sequence>
<dbReference type="GO" id="GO:0102559">
    <property type="term" value="F:peptide chain release factor N(5)-glutamine methyltransferase activity"/>
    <property type="evidence" value="ECO:0007669"/>
    <property type="project" value="UniProtKB-EC"/>
</dbReference>